<evidence type="ECO:0000256" key="4">
    <source>
        <dbReference type="SAM" id="MobiDB-lite"/>
    </source>
</evidence>
<accession>A0A559M6T1</accession>
<keyword evidence="1" id="KW-0677">Repeat</keyword>
<sequence>MDIVSSAAAVVGLVFNFATAIKTCNDLRSRYKDAARTIESIKHELETTQGALQGIANLMMHDADALASRWDSNKTLPTTFARAIKGFKKTINGLLDDMEPLKRKDSRLGKMDKVKLLWNEDAMKEHLGQLRAQSSALNLLLTVLQTGTMSEVRSNIAKVEAALVQLSTSANDSEGLTSTSPPEYSTHILDDQSDLLDLEWSGDEQNAIPGQRQSIHTDALRTAFAPNITNAETEGNNHEKFQSTPLSSIAQPSIETELPIVTLIEDASAPLESVSDHVSQSNAAGIDSSSYPPIFGASPKGDSAAPRTLYIKQIPSSTRSDLHRNSSGENISTPESPSFNPDVSLDNVRESKHSALSEGSNGLRASADKMEHVPSESPPDLIQAVMKANVQEVQELLDFGHDIESRHPISLRTALLLVTALGHIELLQILLARNAYVDAKDVDNRTALHYAVSEGHFRCVQLLLSAGASTTAYDKWGESPLHRAVRHGSLSDDGLKLLLLQHPDPVWQRLSRGFTILHIACNKVSSAMAKLICETLQTVEHHPNCPIEVTDSHPASQSQPCDCPLVLPGLSLEDNEGRTALQRAIHNRRPRIVKILLKYSPAAVNAPQLEKRRWRNSDLQGEVNWERPIHYAIRLKSGREKDREALIDVLLAAGPDLGLLNSRGQTPLEVAILHMDQSTAQALLNRGASFIGTTDSSCESLLAKAMEQFPPTVLLGLLLSASRPNLVKRGELDVAFIREAQSRSKWDYIQAFLESRHVSKTGLGIILNEQETLKFAIRDANEDAVKFLLEAGAELGTKLTTSEVQCQAVHIAAEGRNIPILKTLLQHGGSILTEDSAGDLPFHHAIQSSDCNMIKACFDAMIRELDRTSEGFDDRLWEVMYDAIGLACRHGFVEKVKLILDLAKEESVLETFSRGVLHLAVARGRIHVVEYLLEQGYDPQATLMDGNLQAVLEVSFRPMASARGQTPNKLVDYEECKTIIQKAIDQKETKPPGRTSKKKEKETKPSSRRKKEKVSRARKSE</sequence>
<feature type="region of interest" description="Disordered" evidence="4">
    <location>
        <begin position="984"/>
        <end position="1021"/>
    </location>
</feature>
<protein>
    <submittedName>
        <fullName evidence="5">Ankyrin</fullName>
    </submittedName>
</protein>
<dbReference type="PANTHER" id="PTHR24198:SF165">
    <property type="entry name" value="ANKYRIN REPEAT-CONTAINING PROTEIN-RELATED"/>
    <property type="match status" value="1"/>
</dbReference>
<evidence type="ECO:0000256" key="1">
    <source>
        <dbReference type="ARBA" id="ARBA00022737"/>
    </source>
</evidence>
<dbReference type="SMART" id="SM00248">
    <property type="entry name" value="ANK"/>
    <property type="match status" value="13"/>
</dbReference>
<dbReference type="InterPro" id="IPR036770">
    <property type="entry name" value="Ankyrin_rpt-contain_sf"/>
</dbReference>
<evidence type="ECO:0000256" key="2">
    <source>
        <dbReference type="ARBA" id="ARBA00023043"/>
    </source>
</evidence>
<feature type="region of interest" description="Disordered" evidence="4">
    <location>
        <begin position="280"/>
        <end position="376"/>
    </location>
</feature>
<dbReference type="Gene3D" id="1.25.40.20">
    <property type="entry name" value="Ankyrin repeat-containing domain"/>
    <property type="match status" value="3"/>
</dbReference>
<dbReference type="EMBL" id="QGML01001616">
    <property type="protein sequence ID" value="TVY88660.1"/>
    <property type="molecule type" value="Genomic_DNA"/>
</dbReference>
<dbReference type="InterPro" id="IPR002110">
    <property type="entry name" value="Ankyrin_rpt"/>
</dbReference>
<feature type="repeat" description="ANK" evidence="3">
    <location>
        <begin position="663"/>
        <end position="695"/>
    </location>
</feature>
<feature type="repeat" description="ANK" evidence="3">
    <location>
        <begin position="443"/>
        <end position="475"/>
    </location>
</feature>
<dbReference type="Pfam" id="PF12796">
    <property type="entry name" value="Ank_2"/>
    <property type="match status" value="3"/>
</dbReference>
<dbReference type="Proteomes" id="UP000315522">
    <property type="component" value="Unassembled WGS sequence"/>
</dbReference>
<dbReference type="SUPFAM" id="SSF48403">
    <property type="entry name" value="Ankyrin repeat"/>
    <property type="match status" value="2"/>
</dbReference>
<keyword evidence="2 3" id="KW-0040">ANK repeat</keyword>
<feature type="compositionally biased region" description="Polar residues" evidence="4">
    <location>
        <begin position="280"/>
        <end position="291"/>
    </location>
</feature>
<proteinExistence type="predicted"/>
<organism evidence="5 6">
    <name type="scientific">Lachnellula willkommii</name>
    <dbReference type="NCBI Taxonomy" id="215461"/>
    <lineage>
        <taxon>Eukaryota</taxon>
        <taxon>Fungi</taxon>
        <taxon>Dikarya</taxon>
        <taxon>Ascomycota</taxon>
        <taxon>Pezizomycotina</taxon>
        <taxon>Leotiomycetes</taxon>
        <taxon>Helotiales</taxon>
        <taxon>Lachnaceae</taxon>
        <taxon>Lachnellula</taxon>
    </lineage>
</organism>
<feature type="repeat" description="ANK" evidence="3">
    <location>
        <begin position="410"/>
        <end position="442"/>
    </location>
</feature>
<evidence type="ECO:0000313" key="6">
    <source>
        <dbReference type="Proteomes" id="UP000315522"/>
    </source>
</evidence>
<dbReference type="PROSITE" id="PS50297">
    <property type="entry name" value="ANK_REP_REGION"/>
    <property type="match status" value="2"/>
</dbReference>
<reference evidence="5 6" key="1">
    <citation type="submission" date="2018-05" db="EMBL/GenBank/DDBJ databases">
        <title>Genome sequencing and assembly of the regulated plant pathogen Lachnellula willkommii and related sister species for the development of diagnostic species identification markers.</title>
        <authorList>
            <person name="Giroux E."/>
            <person name="Bilodeau G."/>
        </authorList>
    </citation>
    <scope>NUCLEOTIDE SEQUENCE [LARGE SCALE GENOMIC DNA]</scope>
    <source>
        <strain evidence="5 6">CBS 172.35</strain>
    </source>
</reference>
<dbReference type="Pfam" id="PF00023">
    <property type="entry name" value="Ank"/>
    <property type="match status" value="1"/>
</dbReference>
<keyword evidence="6" id="KW-1185">Reference proteome</keyword>
<comment type="caution">
    <text evidence="5">The sequence shown here is derived from an EMBL/GenBank/DDBJ whole genome shotgun (WGS) entry which is preliminary data.</text>
</comment>
<dbReference type="AlphaFoldDB" id="A0A559M6T1"/>
<feature type="compositionally biased region" description="Polar residues" evidence="4">
    <location>
        <begin position="327"/>
        <end position="341"/>
    </location>
</feature>
<feature type="repeat" description="ANK" evidence="3">
    <location>
        <begin position="912"/>
        <end position="944"/>
    </location>
</feature>
<name>A0A559M6T1_9HELO</name>
<dbReference type="PANTHER" id="PTHR24198">
    <property type="entry name" value="ANKYRIN REPEAT AND PROTEIN KINASE DOMAIN-CONTAINING PROTEIN"/>
    <property type="match status" value="1"/>
</dbReference>
<gene>
    <name evidence="5" type="primary">Ank2</name>
    <name evidence="5" type="ORF">LAWI1_G005918</name>
</gene>
<evidence type="ECO:0000313" key="5">
    <source>
        <dbReference type="EMBL" id="TVY88660.1"/>
    </source>
</evidence>
<evidence type="ECO:0000256" key="3">
    <source>
        <dbReference type="PROSITE-ProRule" id="PRU00023"/>
    </source>
</evidence>
<dbReference type="PROSITE" id="PS50088">
    <property type="entry name" value="ANK_REPEAT"/>
    <property type="match status" value="4"/>
</dbReference>